<evidence type="ECO:0000313" key="2">
    <source>
        <dbReference type="EMBL" id="MBP1040501.1"/>
    </source>
</evidence>
<organism evidence="2 3">
    <name type="scientific">Vagococcus allomyrinae</name>
    <dbReference type="NCBI Taxonomy" id="2794353"/>
    <lineage>
        <taxon>Bacteria</taxon>
        <taxon>Bacillati</taxon>
        <taxon>Bacillota</taxon>
        <taxon>Bacilli</taxon>
        <taxon>Lactobacillales</taxon>
        <taxon>Enterococcaceae</taxon>
        <taxon>Vagococcus</taxon>
    </lineage>
</organism>
<dbReference type="InterPro" id="IPR032466">
    <property type="entry name" value="Metal_Hydrolase"/>
</dbReference>
<dbReference type="GO" id="GO:0016814">
    <property type="term" value="F:hydrolase activity, acting on carbon-nitrogen (but not peptide) bonds, in cyclic amidines"/>
    <property type="evidence" value="ECO:0007669"/>
    <property type="project" value="TreeGrafter"/>
</dbReference>
<sequence length="401" mass="44638">MITKRLKNVKLETGRRLNQGRTMTTTACYTIDLADQLITGIYPEEQAPNFNGTTIDIKGRLALPPFKEMHNHLDKTYMTVGWRAALPVGSFPERLAAEASELPLLAPSTERRASAMIESLMKRGINHIRSHVNIDPYIGLENLEGVQKALQKYDKYITYEIVAFPQHGLLREGVPQLMREALRSGATMVGGLDPGGIDKAVERSLDEIMSLATLFDADVDIHLHDRGHLGTYTYSKWLDVVADNHYQGRTAISHGFSLGDVSLTEQDELIARLKEQEVAIMSTIPFGQSHQIPPIDRLRQAGVNVHLGCDGFYDSWSSYVSSDLLEKLTTFCELTGKITEDQLADSLSLITDRPLLTKGELTWPLVGDKADFIFIDAAASAEVIARKPVDRLIMFNGHLLH</sequence>
<dbReference type="NCBIfam" id="NF005312">
    <property type="entry name" value="PRK06846.1"/>
    <property type="match status" value="1"/>
</dbReference>
<dbReference type="PANTHER" id="PTHR32027:SF9">
    <property type="entry name" value="BLL3847 PROTEIN"/>
    <property type="match status" value="1"/>
</dbReference>
<dbReference type="PANTHER" id="PTHR32027">
    <property type="entry name" value="CYTOSINE DEAMINASE"/>
    <property type="match status" value="1"/>
</dbReference>
<dbReference type="SUPFAM" id="SSF51556">
    <property type="entry name" value="Metallo-dependent hydrolases"/>
    <property type="match status" value="1"/>
</dbReference>
<dbReference type="AlphaFoldDB" id="A0A940P677"/>
<dbReference type="RefSeq" id="WP_209525525.1">
    <property type="nucleotide sequence ID" value="NZ_JAEEGA010000003.1"/>
</dbReference>
<dbReference type="InterPro" id="IPR013108">
    <property type="entry name" value="Amidohydro_3"/>
</dbReference>
<comment type="caution">
    <text evidence="2">The sequence shown here is derived from an EMBL/GenBank/DDBJ whole genome shotgun (WGS) entry which is preliminary data.</text>
</comment>
<feature type="domain" description="Amidohydrolase 3" evidence="1">
    <location>
        <begin position="54"/>
        <end position="378"/>
    </location>
</feature>
<keyword evidence="3" id="KW-1185">Reference proteome</keyword>
<proteinExistence type="predicted"/>
<protein>
    <submittedName>
        <fullName evidence="2">Amidohydrolase family protein</fullName>
    </submittedName>
</protein>
<dbReference type="Gene3D" id="3.20.20.140">
    <property type="entry name" value="Metal-dependent hydrolases"/>
    <property type="match status" value="1"/>
</dbReference>
<accession>A0A940P677</accession>
<reference evidence="2" key="1">
    <citation type="submission" date="2020-12" db="EMBL/GenBank/DDBJ databases">
        <title>Vagococcus allomyrinae sp. nov. and Enterococcus lavae sp. nov., isolated from the larvae of Allomyrina dichotoma.</title>
        <authorList>
            <person name="Lee S.D."/>
        </authorList>
    </citation>
    <scope>NUCLEOTIDE SEQUENCE</scope>
    <source>
        <strain evidence="2">BWB3-3</strain>
    </source>
</reference>
<dbReference type="Pfam" id="PF07969">
    <property type="entry name" value="Amidohydro_3"/>
    <property type="match status" value="1"/>
</dbReference>
<evidence type="ECO:0000313" key="3">
    <source>
        <dbReference type="Proteomes" id="UP000674938"/>
    </source>
</evidence>
<dbReference type="EMBL" id="JAEEGA010000003">
    <property type="protein sequence ID" value="MBP1040501.1"/>
    <property type="molecule type" value="Genomic_DNA"/>
</dbReference>
<dbReference type="InterPro" id="IPR011059">
    <property type="entry name" value="Metal-dep_hydrolase_composite"/>
</dbReference>
<dbReference type="InterPro" id="IPR052349">
    <property type="entry name" value="Metallo-hydrolase_Enzymes"/>
</dbReference>
<name>A0A940P677_9ENTE</name>
<dbReference type="Proteomes" id="UP000674938">
    <property type="component" value="Unassembled WGS sequence"/>
</dbReference>
<dbReference type="CDD" id="cd01293">
    <property type="entry name" value="Bact_CD"/>
    <property type="match status" value="1"/>
</dbReference>
<evidence type="ECO:0000259" key="1">
    <source>
        <dbReference type="Pfam" id="PF07969"/>
    </source>
</evidence>
<dbReference type="Gene3D" id="2.30.40.10">
    <property type="entry name" value="Urease, subunit C, domain 1"/>
    <property type="match status" value="1"/>
</dbReference>
<gene>
    <name evidence="2" type="ORF">I6N95_05755</name>
</gene>